<dbReference type="InterPro" id="IPR011206">
    <property type="entry name" value="Citrate_lyase_beta/mcl1/mcl2"/>
</dbReference>
<dbReference type="InterPro" id="IPR015813">
    <property type="entry name" value="Pyrv/PenolPyrv_kinase-like_dom"/>
</dbReference>
<dbReference type="Proteomes" id="UP000248975">
    <property type="component" value="Unassembled WGS sequence"/>
</dbReference>
<dbReference type="EMBL" id="QFQS01000002">
    <property type="protein sequence ID" value="PZQ97749.1"/>
    <property type="molecule type" value="Genomic_DNA"/>
</dbReference>
<reference evidence="8 9" key="1">
    <citation type="submission" date="2017-08" db="EMBL/GenBank/DDBJ databases">
        <title>Infants hospitalized years apart are colonized by the same room-sourced microbial strains.</title>
        <authorList>
            <person name="Brooks B."/>
            <person name="Olm M.R."/>
            <person name="Firek B.A."/>
            <person name="Baker R."/>
            <person name="Thomas B.C."/>
            <person name="Morowitz M.J."/>
            <person name="Banfield J.F."/>
        </authorList>
    </citation>
    <scope>NUCLEOTIDE SEQUENCE [LARGE SCALE GENOMIC DNA]</scope>
    <source>
        <strain evidence="8">S2_003_000_R2_11</strain>
    </source>
</reference>
<proteinExistence type="inferred from homology"/>
<feature type="binding site" evidence="5">
    <location>
        <position position="126"/>
    </location>
    <ligand>
        <name>substrate</name>
    </ligand>
</feature>
<keyword evidence="3 6" id="KW-0479">Metal-binding</keyword>
<evidence type="ECO:0000313" key="9">
    <source>
        <dbReference type="Proteomes" id="UP000248975"/>
    </source>
</evidence>
<feature type="binding site" evidence="6">
    <location>
        <position position="126"/>
    </location>
    <ligand>
        <name>Mg(2+)</name>
        <dbReference type="ChEBI" id="CHEBI:18420"/>
    </ligand>
</feature>
<accession>A0A2W5S7F0</accession>
<evidence type="ECO:0000256" key="4">
    <source>
        <dbReference type="ARBA" id="ARBA00022842"/>
    </source>
</evidence>
<dbReference type="AlphaFoldDB" id="A0A2W5S7F0"/>
<dbReference type="Pfam" id="PF03328">
    <property type="entry name" value="HpcH_HpaI"/>
    <property type="match status" value="1"/>
</dbReference>
<dbReference type="InterPro" id="IPR040442">
    <property type="entry name" value="Pyrv_kinase-like_dom_sf"/>
</dbReference>
<comment type="similarity">
    <text evidence="2">Belongs to the HpcH/HpaI aldolase family.</text>
</comment>
<sequence length="281" mass="29054">MKLDLIEARSLIFLPADRTDRLDKAAALLSGGVILDLEDGVTPGALGAARSSLSDSVGRLRKAGRKMVVRINSGEELAADLDAIAAAWPDAVMLPKAETAASVANLDQELAKRQAPENLRHILLVETPLGVVNAAQVAAAAHPGDALAFGSEDFATLMGVSSGPEELDFPARQVALAARAYGLAAFGVIGSIAEIKDQGAFAGYCSAARKAGFTGALTIHPAQVATAENIFAPTEADLAWANTVIEDAAQGGEGAIRGRDGRMIDRPVLARARSILRRAGA</sequence>
<keyword evidence="4 6" id="KW-0460">Magnesium</keyword>
<comment type="cofactor">
    <cofactor evidence="1">
        <name>Mg(2+)</name>
        <dbReference type="ChEBI" id="CHEBI:18420"/>
    </cofactor>
</comment>
<organism evidence="8 9">
    <name type="scientific">Cereibacter sphaeroides</name>
    <name type="common">Rhodobacter sphaeroides</name>
    <dbReference type="NCBI Taxonomy" id="1063"/>
    <lineage>
        <taxon>Bacteria</taxon>
        <taxon>Pseudomonadati</taxon>
        <taxon>Pseudomonadota</taxon>
        <taxon>Alphaproteobacteria</taxon>
        <taxon>Rhodobacterales</taxon>
        <taxon>Paracoccaceae</taxon>
        <taxon>Cereibacter</taxon>
    </lineage>
</organism>
<dbReference type="GO" id="GO:0000287">
    <property type="term" value="F:magnesium ion binding"/>
    <property type="evidence" value="ECO:0007669"/>
    <property type="project" value="TreeGrafter"/>
</dbReference>
<evidence type="ECO:0000259" key="7">
    <source>
        <dbReference type="Pfam" id="PF03328"/>
    </source>
</evidence>
<name>A0A2W5S7F0_CERSP</name>
<dbReference type="PANTHER" id="PTHR32308">
    <property type="entry name" value="LYASE BETA SUBUNIT, PUTATIVE (AFU_ORTHOLOGUE AFUA_4G13030)-RELATED"/>
    <property type="match status" value="1"/>
</dbReference>
<evidence type="ECO:0000256" key="3">
    <source>
        <dbReference type="ARBA" id="ARBA00022723"/>
    </source>
</evidence>
<evidence type="ECO:0000313" key="8">
    <source>
        <dbReference type="EMBL" id="PZQ97749.1"/>
    </source>
</evidence>
<dbReference type="InterPro" id="IPR005000">
    <property type="entry name" value="Aldolase/citrate-lyase_domain"/>
</dbReference>
<dbReference type="PIRSF" id="PIRSF015582">
    <property type="entry name" value="Cit_lyase_B"/>
    <property type="match status" value="1"/>
</dbReference>
<evidence type="ECO:0000256" key="5">
    <source>
        <dbReference type="PIRSR" id="PIRSR015582-1"/>
    </source>
</evidence>
<evidence type="ECO:0000256" key="6">
    <source>
        <dbReference type="PIRSR" id="PIRSR015582-2"/>
    </source>
</evidence>
<dbReference type="GO" id="GO:0016829">
    <property type="term" value="F:lyase activity"/>
    <property type="evidence" value="ECO:0007669"/>
    <property type="project" value="UniProtKB-KW"/>
</dbReference>
<feature type="binding site" evidence="6">
    <location>
        <position position="153"/>
    </location>
    <ligand>
        <name>Mg(2+)</name>
        <dbReference type="ChEBI" id="CHEBI:18420"/>
    </ligand>
</feature>
<keyword evidence="8" id="KW-0456">Lyase</keyword>
<dbReference type="PANTHER" id="PTHR32308:SF10">
    <property type="entry name" value="CITRATE LYASE SUBUNIT BETA"/>
    <property type="match status" value="1"/>
</dbReference>
<dbReference type="GO" id="GO:0006107">
    <property type="term" value="P:oxaloacetate metabolic process"/>
    <property type="evidence" value="ECO:0007669"/>
    <property type="project" value="TreeGrafter"/>
</dbReference>
<gene>
    <name evidence="8" type="ORF">DI533_11315</name>
</gene>
<feature type="binding site" evidence="5">
    <location>
        <position position="70"/>
    </location>
    <ligand>
        <name>substrate</name>
    </ligand>
</feature>
<evidence type="ECO:0000256" key="1">
    <source>
        <dbReference type="ARBA" id="ARBA00001946"/>
    </source>
</evidence>
<dbReference type="SUPFAM" id="SSF51621">
    <property type="entry name" value="Phosphoenolpyruvate/pyruvate domain"/>
    <property type="match status" value="1"/>
</dbReference>
<comment type="caution">
    <text evidence="8">The sequence shown here is derived from an EMBL/GenBank/DDBJ whole genome shotgun (WGS) entry which is preliminary data.</text>
</comment>
<feature type="domain" description="HpcH/HpaI aldolase/citrate lyase" evidence="7">
    <location>
        <begin position="9"/>
        <end position="221"/>
    </location>
</feature>
<protein>
    <submittedName>
        <fullName evidence="8">CoA ester lyase</fullName>
    </submittedName>
</protein>
<evidence type="ECO:0000256" key="2">
    <source>
        <dbReference type="ARBA" id="ARBA00005568"/>
    </source>
</evidence>
<dbReference type="Gene3D" id="3.20.20.60">
    <property type="entry name" value="Phosphoenolpyruvate-binding domains"/>
    <property type="match status" value="1"/>
</dbReference>